<dbReference type="RefSeq" id="WP_146781678.1">
    <property type="nucleotide sequence ID" value="NZ_BAABIO010000006.1"/>
</dbReference>
<dbReference type="EMBL" id="CP042433">
    <property type="protein sequence ID" value="QEC54600.1"/>
    <property type="molecule type" value="Genomic_DNA"/>
</dbReference>
<feature type="domain" description="Signal transduction histidine kinase internal region" evidence="2">
    <location>
        <begin position="149"/>
        <end position="226"/>
    </location>
</feature>
<evidence type="ECO:0000313" key="3">
    <source>
        <dbReference type="EMBL" id="QEC54600.1"/>
    </source>
</evidence>
<keyword evidence="4" id="KW-1185">Reference proteome</keyword>
<evidence type="ECO:0000259" key="2">
    <source>
        <dbReference type="Pfam" id="PF06580"/>
    </source>
</evidence>
<dbReference type="Pfam" id="PF06580">
    <property type="entry name" value="His_kinase"/>
    <property type="match status" value="1"/>
</dbReference>
<dbReference type="InterPro" id="IPR036890">
    <property type="entry name" value="HATPase_C_sf"/>
</dbReference>
<accession>A0A5B8UES4</accession>
<feature type="transmembrane region" description="Helical" evidence="1">
    <location>
        <begin position="74"/>
        <end position="95"/>
    </location>
</feature>
<evidence type="ECO:0000313" key="4">
    <source>
        <dbReference type="Proteomes" id="UP000321204"/>
    </source>
</evidence>
<organism evidence="3 4">
    <name type="scientific">Flavisolibacter ginsenosidimutans</name>
    <dbReference type="NCBI Taxonomy" id="661481"/>
    <lineage>
        <taxon>Bacteria</taxon>
        <taxon>Pseudomonadati</taxon>
        <taxon>Bacteroidota</taxon>
        <taxon>Chitinophagia</taxon>
        <taxon>Chitinophagales</taxon>
        <taxon>Chitinophagaceae</taxon>
        <taxon>Flavisolibacter</taxon>
    </lineage>
</organism>
<keyword evidence="1" id="KW-0472">Membrane</keyword>
<feature type="transmembrane region" description="Helical" evidence="1">
    <location>
        <begin position="45"/>
        <end position="62"/>
    </location>
</feature>
<sequence>MAKPLLTAPSLLKENIFFLIAGTFIGSVCVLFFDERLYTTREVLALFIALFVLFFVQAFAGSMQQAISGRKAALLYLQSFVLTALVLGFLYAFLMPFPFDALITSRYCLLLTFIETSFHFFIRYQKQYGQNLEQEKRINQTVKQQQVKELEVLKQQIDPHFIFNSFNTLGFLIDENSEKAKQFSNKLANVYRYIIFNSSKNLVALADEVGFAKDYAYLQEIRHSNEVQIRFNIPADTDNVFVLPVSLQLLIENAIKHNEFTEAEPLVIAVAFEDNLLSVENNINAKSYNIPSSKIGLSNLRDRCRLILGKDLHVVKKETSFKVILPVLQR</sequence>
<reference evidence="3 4" key="1">
    <citation type="journal article" date="2015" name="Int. J. Syst. Evol. Microbiol.">
        <title>Flavisolibacter ginsenosidimutans sp. nov., with ginsenoside-converting activity isolated from soil used for cultivating ginseng.</title>
        <authorList>
            <person name="Zhao Y."/>
            <person name="Liu Q."/>
            <person name="Kang M.S."/>
            <person name="Jin F."/>
            <person name="Yu H."/>
            <person name="Im W.T."/>
        </authorList>
    </citation>
    <scope>NUCLEOTIDE SEQUENCE [LARGE SCALE GENOMIC DNA]</scope>
    <source>
        <strain evidence="3 4">Gsoil 636</strain>
    </source>
</reference>
<keyword evidence="1" id="KW-1133">Transmembrane helix</keyword>
<proteinExistence type="predicted"/>
<dbReference type="PANTHER" id="PTHR34220">
    <property type="entry name" value="SENSOR HISTIDINE KINASE YPDA"/>
    <property type="match status" value="1"/>
</dbReference>
<dbReference type="InterPro" id="IPR050640">
    <property type="entry name" value="Bact_2-comp_sensor_kinase"/>
</dbReference>
<dbReference type="KEGG" id="fgg:FSB75_01360"/>
<keyword evidence="1" id="KW-0812">Transmembrane</keyword>
<dbReference type="OrthoDB" id="9809908at2"/>
<name>A0A5B8UES4_9BACT</name>
<feature type="transmembrane region" description="Helical" evidence="1">
    <location>
        <begin position="16"/>
        <end position="33"/>
    </location>
</feature>
<evidence type="ECO:0000256" key="1">
    <source>
        <dbReference type="SAM" id="Phobius"/>
    </source>
</evidence>
<dbReference type="PANTHER" id="PTHR34220:SF7">
    <property type="entry name" value="SENSOR HISTIDINE KINASE YPDA"/>
    <property type="match status" value="1"/>
</dbReference>
<dbReference type="Gene3D" id="3.30.565.10">
    <property type="entry name" value="Histidine kinase-like ATPase, C-terminal domain"/>
    <property type="match status" value="1"/>
</dbReference>
<dbReference type="Proteomes" id="UP000321204">
    <property type="component" value="Chromosome"/>
</dbReference>
<dbReference type="AlphaFoldDB" id="A0A5B8UES4"/>
<gene>
    <name evidence="3" type="ORF">FSB75_01360</name>
</gene>
<dbReference type="GO" id="GO:0000155">
    <property type="term" value="F:phosphorelay sensor kinase activity"/>
    <property type="evidence" value="ECO:0007669"/>
    <property type="project" value="InterPro"/>
</dbReference>
<protein>
    <recommendedName>
        <fullName evidence="2">Signal transduction histidine kinase internal region domain-containing protein</fullName>
    </recommendedName>
</protein>
<dbReference type="InterPro" id="IPR010559">
    <property type="entry name" value="Sig_transdc_His_kin_internal"/>
</dbReference>
<dbReference type="GO" id="GO:0016020">
    <property type="term" value="C:membrane"/>
    <property type="evidence" value="ECO:0007669"/>
    <property type="project" value="InterPro"/>
</dbReference>